<dbReference type="InterPro" id="IPR036864">
    <property type="entry name" value="Zn2-C6_fun-type_DNA-bd_sf"/>
</dbReference>
<keyword evidence="2" id="KW-0479">Metal-binding</keyword>
<evidence type="ECO:0000256" key="7">
    <source>
        <dbReference type="ARBA" id="ARBA00023242"/>
    </source>
</evidence>
<evidence type="ECO:0000256" key="3">
    <source>
        <dbReference type="ARBA" id="ARBA00022833"/>
    </source>
</evidence>
<dbReference type="PROSITE" id="PS50048">
    <property type="entry name" value="ZN2_CY6_FUNGAL_2"/>
    <property type="match status" value="1"/>
</dbReference>
<keyword evidence="5" id="KW-0238">DNA-binding</keyword>
<dbReference type="Gene3D" id="4.10.240.10">
    <property type="entry name" value="Zn(2)-C6 fungal-type DNA-binding domain"/>
    <property type="match status" value="1"/>
</dbReference>
<dbReference type="PANTHER" id="PTHR31313">
    <property type="entry name" value="TY1 ENHANCER ACTIVATOR"/>
    <property type="match status" value="1"/>
</dbReference>
<evidence type="ECO:0000256" key="5">
    <source>
        <dbReference type="ARBA" id="ARBA00023125"/>
    </source>
</evidence>
<evidence type="ECO:0000313" key="10">
    <source>
        <dbReference type="Proteomes" id="UP001153678"/>
    </source>
</evidence>
<dbReference type="PROSITE" id="PS00463">
    <property type="entry name" value="ZN2_CY6_FUNGAL_1"/>
    <property type="match status" value="1"/>
</dbReference>
<dbReference type="SUPFAM" id="SSF57701">
    <property type="entry name" value="Zn2/Cys6 DNA-binding domain"/>
    <property type="match status" value="1"/>
</dbReference>
<protein>
    <submittedName>
        <fullName evidence="9">17399_t:CDS:1</fullName>
    </submittedName>
</protein>
<dbReference type="CDD" id="cd12148">
    <property type="entry name" value="fungal_TF_MHR"/>
    <property type="match status" value="1"/>
</dbReference>
<dbReference type="InterPro" id="IPR007219">
    <property type="entry name" value="XnlR_reg_dom"/>
</dbReference>
<comment type="caution">
    <text evidence="9">The sequence shown here is derived from an EMBL/GenBank/DDBJ whole genome shotgun (WGS) entry which is preliminary data.</text>
</comment>
<dbReference type="GO" id="GO:0003677">
    <property type="term" value="F:DNA binding"/>
    <property type="evidence" value="ECO:0007669"/>
    <property type="project" value="UniProtKB-KW"/>
</dbReference>
<dbReference type="GO" id="GO:0005634">
    <property type="term" value="C:nucleus"/>
    <property type="evidence" value="ECO:0007669"/>
    <property type="project" value="UniProtKB-SubCell"/>
</dbReference>
<name>A0A9W4WLW3_9GLOM</name>
<dbReference type="InterPro" id="IPR051615">
    <property type="entry name" value="Transcr_Regulatory_Elem"/>
</dbReference>
<sequence>MSSEDLNNIKRRRVARACDTCRRKKVRCDGVQPDSDPPSCTNCKAYGYECAFIDAPKKRGPPKGYIEALETRLQRMESILGGLVQSGDLPEGTISTNLEWINVNESNFRSEQDSNGSHSSRLRRPSYDSVTIGSNLKNGRTNLSYSTKSLMTSSNYKLYKNVGQGSDSEECFSSDSNEYSGSQYDLDDSMGQLAIDESGHTSYLGNSSGIFLFKVTKKVANGQLITFPKPVFCKPTKGIETKMEFELPPREICDKLLDAYWKEFHPFMPFIDKQDLMEKYNNLEYNYFSVILLYSIFSISARFVEESIVRPDPNDDSNAGTQYFNKAKDLLKDEFCNASISLVQSLILLAGHRQSHKSSANWVYIGLAIRLAQDMGLHRDSAKWNLDERQGEIRRRVWWGCVLSDRYGSARMGRPLAINDADFDVDLPVAGKVPEDDEETIEGWVEIIKCNLILGRILNHSYCLKSKSSQVNVEQMLTSLDHELNEWRDNLPKNFLYDSTPTNYDNINSNMKVLLNLLFYNQQILLHRPHIRGPKSKAPPSSIPSLTICTMAANNITHILYRVMKTRALKFTWSYTIHSFFTAATMHIINVLSGDDRFREVAKHGLRMTLKCLEYMSEFWNATDKIIHIIRDLLKSRNIVLEGFMHESQCDKSKLQKTKTSSKKKSTSRYIKLEDMATEGTPRDENPFLNCLAYATFMNTSLENSPQSSTVTLPSSEAIQYEQTSSPESTTSSSSGYMSFDYLTAEGGTFPPNADAFNPDNPDISLIFDNIDDQMSNNNPFMSLPTPVDWACWTDWTDLMLRMSQGNPGSNFDNMTSAGSPNVVGNPHMQPSVTLGATTIPSMSNMTL</sequence>
<dbReference type="GO" id="GO:0008270">
    <property type="term" value="F:zinc ion binding"/>
    <property type="evidence" value="ECO:0007669"/>
    <property type="project" value="InterPro"/>
</dbReference>
<reference evidence="9" key="1">
    <citation type="submission" date="2022-08" db="EMBL/GenBank/DDBJ databases">
        <authorList>
            <person name="Kallberg Y."/>
            <person name="Tangrot J."/>
            <person name="Rosling A."/>
        </authorList>
    </citation>
    <scope>NUCLEOTIDE SEQUENCE</scope>
    <source>
        <strain evidence="9">Wild A</strain>
    </source>
</reference>
<feature type="domain" description="Zn(2)-C6 fungal-type" evidence="8">
    <location>
        <begin position="17"/>
        <end position="52"/>
    </location>
</feature>
<dbReference type="AlphaFoldDB" id="A0A9W4WLW3"/>
<keyword evidence="4" id="KW-0805">Transcription regulation</keyword>
<evidence type="ECO:0000259" key="8">
    <source>
        <dbReference type="PROSITE" id="PS50048"/>
    </source>
</evidence>
<proteinExistence type="predicted"/>
<organism evidence="9 10">
    <name type="scientific">Funneliformis geosporum</name>
    <dbReference type="NCBI Taxonomy" id="1117311"/>
    <lineage>
        <taxon>Eukaryota</taxon>
        <taxon>Fungi</taxon>
        <taxon>Fungi incertae sedis</taxon>
        <taxon>Mucoromycota</taxon>
        <taxon>Glomeromycotina</taxon>
        <taxon>Glomeromycetes</taxon>
        <taxon>Glomerales</taxon>
        <taxon>Glomeraceae</taxon>
        <taxon>Funneliformis</taxon>
    </lineage>
</organism>
<gene>
    <name evidence="9" type="ORF">FWILDA_LOCUS1160</name>
</gene>
<keyword evidence="10" id="KW-1185">Reference proteome</keyword>
<comment type="subcellular location">
    <subcellularLocation>
        <location evidence="1">Nucleus</location>
    </subcellularLocation>
</comment>
<evidence type="ECO:0000256" key="6">
    <source>
        <dbReference type="ARBA" id="ARBA00023163"/>
    </source>
</evidence>
<evidence type="ECO:0000256" key="1">
    <source>
        <dbReference type="ARBA" id="ARBA00004123"/>
    </source>
</evidence>
<dbReference type="PANTHER" id="PTHR31313:SF81">
    <property type="entry name" value="TY1 ENHANCER ACTIVATOR"/>
    <property type="match status" value="1"/>
</dbReference>
<dbReference type="EMBL" id="CAMKVN010000102">
    <property type="protein sequence ID" value="CAI2163620.1"/>
    <property type="molecule type" value="Genomic_DNA"/>
</dbReference>
<dbReference type="OrthoDB" id="39175at2759"/>
<keyword evidence="7" id="KW-0539">Nucleus</keyword>
<dbReference type="SMART" id="SM00906">
    <property type="entry name" value="Fungal_trans"/>
    <property type="match status" value="1"/>
</dbReference>
<dbReference type="CDD" id="cd00067">
    <property type="entry name" value="GAL4"/>
    <property type="match status" value="1"/>
</dbReference>
<dbReference type="Proteomes" id="UP001153678">
    <property type="component" value="Unassembled WGS sequence"/>
</dbReference>
<accession>A0A9W4WLW3</accession>
<evidence type="ECO:0000256" key="2">
    <source>
        <dbReference type="ARBA" id="ARBA00022723"/>
    </source>
</evidence>
<dbReference type="Pfam" id="PF04082">
    <property type="entry name" value="Fungal_trans"/>
    <property type="match status" value="1"/>
</dbReference>
<dbReference type="SMART" id="SM00066">
    <property type="entry name" value="GAL4"/>
    <property type="match status" value="1"/>
</dbReference>
<dbReference type="Pfam" id="PF00172">
    <property type="entry name" value="Zn_clus"/>
    <property type="match status" value="1"/>
</dbReference>
<keyword evidence="3" id="KW-0862">Zinc</keyword>
<evidence type="ECO:0000313" key="9">
    <source>
        <dbReference type="EMBL" id="CAI2163620.1"/>
    </source>
</evidence>
<dbReference type="GO" id="GO:0006351">
    <property type="term" value="P:DNA-templated transcription"/>
    <property type="evidence" value="ECO:0007669"/>
    <property type="project" value="InterPro"/>
</dbReference>
<dbReference type="GO" id="GO:0000981">
    <property type="term" value="F:DNA-binding transcription factor activity, RNA polymerase II-specific"/>
    <property type="evidence" value="ECO:0007669"/>
    <property type="project" value="InterPro"/>
</dbReference>
<dbReference type="InterPro" id="IPR001138">
    <property type="entry name" value="Zn2Cys6_DnaBD"/>
</dbReference>
<keyword evidence="6" id="KW-0804">Transcription</keyword>
<evidence type="ECO:0000256" key="4">
    <source>
        <dbReference type="ARBA" id="ARBA00023015"/>
    </source>
</evidence>